<proteinExistence type="predicted"/>
<sequence length="76" mass="8567">RPMPLLQRIVCPAQAIKPRYPTQEAEAMAQKVLATDTGAKSAVFRSRLNASQYSAISRIYSLFDTVTERQVHILYV</sequence>
<accession>A0A9K3DAH6</accession>
<dbReference type="EMBL" id="BDIP01008646">
    <property type="protein sequence ID" value="GIQ91944.1"/>
    <property type="molecule type" value="Genomic_DNA"/>
</dbReference>
<name>A0A9K3DAH6_9EUKA</name>
<comment type="caution">
    <text evidence="1">The sequence shown here is derived from an EMBL/GenBank/DDBJ whole genome shotgun (WGS) entry which is preliminary data.</text>
</comment>
<evidence type="ECO:0000313" key="2">
    <source>
        <dbReference type="Proteomes" id="UP000265618"/>
    </source>
</evidence>
<reference evidence="1 2" key="1">
    <citation type="journal article" date="2018" name="PLoS ONE">
        <title>The draft genome of Kipferlia bialata reveals reductive genome evolution in fornicate parasites.</title>
        <authorList>
            <person name="Tanifuji G."/>
            <person name="Takabayashi S."/>
            <person name="Kume K."/>
            <person name="Takagi M."/>
            <person name="Nakayama T."/>
            <person name="Kamikawa R."/>
            <person name="Inagaki Y."/>
            <person name="Hashimoto T."/>
        </authorList>
    </citation>
    <scope>NUCLEOTIDE SEQUENCE [LARGE SCALE GENOMIC DNA]</scope>
    <source>
        <strain evidence="1">NY0173</strain>
    </source>
</reference>
<gene>
    <name evidence="1" type="ORF">KIPB_015433</name>
</gene>
<keyword evidence="2" id="KW-1185">Reference proteome</keyword>
<dbReference type="Proteomes" id="UP000265618">
    <property type="component" value="Unassembled WGS sequence"/>
</dbReference>
<evidence type="ECO:0000313" key="1">
    <source>
        <dbReference type="EMBL" id="GIQ91944.1"/>
    </source>
</evidence>
<feature type="non-terminal residue" evidence="1">
    <location>
        <position position="1"/>
    </location>
</feature>
<protein>
    <submittedName>
        <fullName evidence="1">Uncharacterized protein</fullName>
    </submittedName>
</protein>
<organism evidence="1 2">
    <name type="scientific">Kipferlia bialata</name>
    <dbReference type="NCBI Taxonomy" id="797122"/>
    <lineage>
        <taxon>Eukaryota</taxon>
        <taxon>Metamonada</taxon>
        <taxon>Carpediemonas-like organisms</taxon>
        <taxon>Kipferlia</taxon>
    </lineage>
</organism>
<dbReference type="AlphaFoldDB" id="A0A9K3DAH6"/>